<dbReference type="EMBL" id="LVJE01000003">
    <property type="protein sequence ID" value="OAB30560.1"/>
    <property type="molecule type" value="Genomic_DNA"/>
</dbReference>
<evidence type="ECO:0000256" key="1">
    <source>
        <dbReference type="ARBA" id="ARBA00006525"/>
    </source>
</evidence>
<reference evidence="3 4" key="1">
    <citation type="submission" date="2016-03" db="EMBL/GenBank/DDBJ databases">
        <title>Draft genome sequence of Flavobacterium fryxellicola DSM 16209.</title>
        <authorList>
            <person name="Shin S.-K."/>
            <person name="Yi H."/>
        </authorList>
    </citation>
    <scope>NUCLEOTIDE SEQUENCE [LARGE SCALE GENOMIC DNA]</scope>
    <source>
        <strain evidence="3 4">DSM 16209</strain>
    </source>
</reference>
<dbReference type="SUPFAM" id="SSF102405">
    <property type="entry name" value="MCP/YpsA-like"/>
    <property type="match status" value="1"/>
</dbReference>
<protein>
    <recommendedName>
        <fullName evidence="2">Smf/DprA SLOG domain-containing protein</fullName>
    </recommendedName>
</protein>
<dbReference type="STRING" id="249352.SAMN05444395_11139"/>
<dbReference type="InterPro" id="IPR003488">
    <property type="entry name" value="DprA"/>
</dbReference>
<dbReference type="AlphaFoldDB" id="A0A167ZKX8"/>
<organism evidence="3 4">
    <name type="scientific">Flavobacterium fryxellicola</name>
    <dbReference type="NCBI Taxonomy" id="249352"/>
    <lineage>
        <taxon>Bacteria</taxon>
        <taxon>Pseudomonadati</taxon>
        <taxon>Bacteroidota</taxon>
        <taxon>Flavobacteriia</taxon>
        <taxon>Flavobacteriales</taxon>
        <taxon>Flavobacteriaceae</taxon>
        <taxon>Flavobacterium</taxon>
    </lineage>
</organism>
<sequence>MWIIYKNKLMKTETKYIIAISLIKGIGAAFMKQNIHLIHSYKNNHEMLCGISNKITLDDLEENIIYAEQIIQECTELDITIRTIIDKDYPKQLLEIKDPPPILYLKGNLNLLSKVIAIIGTRKSTDLGNKIAAKLGTYFSDKWSICNGLVDGIDKSAILINNTIAPNVIGVLSGGLNFEKTSSKVTKELASMVLANNGLLISEQEPNKKEDQFSGSKASRIQAGLSNGLILAQSSITGGSKYTLKTFSELKRPIGVIAFEPNSEYQISEEFSANRLLVLDGKKGLLKICDIKKPENLKTSEIIKINNVADYTIFENSIN</sequence>
<evidence type="ECO:0000313" key="4">
    <source>
        <dbReference type="Proteomes" id="UP000077164"/>
    </source>
</evidence>
<gene>
    <name evidence="3" type="ORF">FBFR_01820</name>
</gene>
<dbReference type="PANTHER" id="PTHR43022">
    <property type="entry name" value="PROTEIN SMF"/>
    <property type="match status" value="1"/>
</dbReference>
<feature type="domain" description="Smf/DprA SLOG" evidence="2">
    <location>
        <begin position="82"/>
        <end position="264"/>
    </location>
</feature>
<dbReference type="Proteomes" id="UP000077164">
    <property type="component" value="Unassembled WGS sequence"/>
</dbReference>
<accession>A0A167ZKX8</accession>
<dbReference type="PANTHER" id="PTHR43022:SF1">
    <property type="entry name" value="PROTEIN SMF"/>
    <property type="match status" value="1"/>
</dbReference>
<keyword evidence="4" id="KW-1185">Reference proteome</keyword>
<evidence type="ECO:0000313" key="3">
    <source>
        <dbReference type="EMBL" id="OAB30560.1"/>
    </source>
</evidence>
<dbReference type="GO" id="GO:0009294">
    <property type="term" value="P:DNA-mediated transformation"/>
    <property type="evidence" value="ECO:0007669"/>
    <property type="project" value="InterPro"/>
</dbReference>
<comment type="similarity">
    <text evidence="1">Belongs to the DprA/Smf family.</text>
</comment>
<dbReference type="Gene3D" id="3.40.50.450">
    <property type="match status" value="1"/>
</dbReference>
<comment type="caution">
    <text evidence="3">The sequence shown here is derived from an EMBL/GenBank/DDBJ whole genome shotgun (WGS) entry which is preliminary data.</text>
</comment>
<dbReference type="Pfam" id="PF02481">
    <property type="entry name" value="DNA_processg_A"/>
    <property type="match status" value="1"/>
</dbReference>
<evidence type="ECO:0000259" key="2">
    <source>
        <dbReference type="Pfam" id="PF02481"/>
    </source>
</evidence>
<dbReference type="InterPro" id="IPR057666">
    <property type="entry name" value="DrpA_SLOG"/>
</dbReference>
<proteinExistence type="inferred from homology"/>
<name>A0A167ZKX8_9FLAO</name>